<dbReference type="PANTHER" id="PTHR11751">
    <property type="entry name" value="ALANINE AMINOTRANSFERASE"/>
    <property type="match status" value="1"/>
</dbReference>
<dbReference type="GO" id="GO:0004021">
    <property type="term" value="F:L-alanine:2-oxoglutarate aminotransferase activity"/>
    <property type="evidence" value="ECO:0007669"/>
    <property type="project" value="TreeGrafter"/>
</dbReference>
<dbReference type="GO" id="GO:0030170">
    <property type="term" value="F:pyridoxal phosphate binding"/>
    <property type="evidence" value="ECO:0007669"/>
    <property type="project" value="InterPro"/>
</dbReference>
<proteinExistence type="inferred from homology"/>
<dbReference type="Pfam" id="PF00155">
    <property type="entry name" value="Aminotran_1_2"/>
    <property type="match status" value="1"/>
</dbReference>
<feature type="domain" description="Aminotransferase class I/classII large" evidence="7">
    <location>
        <begin position="97"/>
        <end position="473"/>
    </location>
</feature>
<dbReference type="CDD" id="cd00609">
    <property type="entry name" value="AAT_like"/>
    <property type="match status" value="1"/>
</dbReference>
<gene>
    <name evidence="8" type="ORF">CTAYLR_003903</name>
</gene>
<dbReference type="EMBL" id="JAQMWT010000480">
    <property type="protein sequence ID" value="KAJ8600729.1"/>
    <property type="molecule type" value="Genomic_DNA"/>
</dbReference>
<dbReference type="FunFam" id="3.40.640.10:FF:000012">
    <property type="entry name" value="alanine aminotransferase 2"/>
    <property type="match status" value="1"/>
</dbReference>
<dbReference type="Proteomes" id="UP001230188">
    <property type="component" value="Unassembled WGS sequence"/>
</dbReference>
<keyword evidence="5" id="KW-0663">Pyridoxal phosphate</keyword>
<comment type="cofactor">
    <cofactor evidence="1">
        <name>pyridoxal 5'-phosphate</name>
        <dbReference type="ChEBI" id="CHEBI:597326"/>
    </cofactor>
</comment>
<evidence type="ECO:0000313" key="9">
    <source>
        <dbReference type="Proteomes" id="UP001230188"/>
    </source>
</evidence>
<protein>
    <recommendedName>
        <fullName evidence="7">Aminotransferase class I/classII large domain-containing protein</fullName>
    </recommendedName>
</protein>
<dbReference type="InterPro" id="IPR015424">
    <property type="entry name" value="PyrdxlP-dep_Trfase"/>
</dbReference>
<accession>A0AAD7UA87</accession>
<dbReference type="AlphaFoldDB" id="A0AAD7UA87"/>
<dbReference type="Gene3D" id="3.40.640.10">
    <property type="entry name" value="Type I PLP-dependent aspartate aminotransferase-like (Major domain)"/>
    <property type="match status" value="1"/>
</dbReference>
<name>A0AAD7UA87_9STRA</name>
<comment type="subunit">
    <text evidence="2">Homodimer.</text>
</comment>
<evidence type="ECO:0000259" key="7">
    <source>
        <dbReference type="Pfam" id="PF00155"/>
    </source>
</evidence>
<organism evidence="8 9">
    <name type="scientific">Chrysophaeum taylorii</name>
    <dbReference type="NCBI Taxonomy" id="2483200"/>
    <lineage>
        <taxon>Eukaryota</taxon>
        <taxon>Sar</taxon>
        <taxon>Stramenopiles</taxon>
        <taxon>Ochrophyta</taxon>
        <taxon>Pelagophyceae</taxon>
        <taxon>Pelagomonadales</taxon>
        <taxon>Pelagomonadaceae</taxon>
        <taxon>Chrysophaeum</taxon>
    </lineage>
</organism>
<dbReference type="InterPro" id="IPR015422">
    <property type="entry name" value="PyrdxlP-dep_Trfase_small"/>
</dbReference>
<evidence type="ECO:0000256" key="1">
    <source>
        <dbReference type="ARBA" id="ARBA00001933"/>
    </source>
</evidence>
<sequence length="499" mass="53575">MAALLRSRFVGGSILKVADLNPLVLKAEYAVRGQILQRAMEIEADIKAGNAKWPFDRVVRCNIGNPQALGQTPPKFARQVLSMIMNPELLATGVSSYSTEVLERARTYATAIKGGVGAYSDSKGVRIVRDEVAAFIEQRDGYPSDPEAIYLTDGASAGVRHLTQLLLRGPQDAILAPSPQYPLYSALATLGNGSIAPYYLDEEADWSVAVDELERAYAAAAKAGNIPRGLVIINPGNPTGASLTREALDGIVHFCQRRDLVLLADEVYQENVYGTAPPFVSLKKVMRDLRADDVPLVSFHSISKGFTGECGLRGGYFELANFRTDVRAQLTKLASISLCSNVVGQIGVGLMVNPPTSPEEKSAYEADRDAKLDSLERRAELVADALNALPGVSCARAQGALYLFPNIEVPPKAVDAAAAAGLQPDAFYSLRMLESTGLVVVPGSGFGQKNGTWHFRTTFLPSPDDIESVVARLAGFHRGFLEEFADPAEPAHPSPSSDL</sequence>
<dbReference type="Gene3D" id="3.90.1150.10">
    <property type="entry name" value="Aspartate Aminotransferase, domain 1"/>
    <property type="match status" value="1"/>
</dbReference>
<evidence type="ECO:0000313" key="8">
    <source>
        <dbReference type="EMBL" id="KAJ8600729.1"/>
    </source>
</evidence>
<keyword evidence="4" id="KW-0808">Transferase</keyword>
<keyword evidence="3" id="KW-0032">Aminotransferase</keyword>
<dbReference type="InterPro" id="IPR015421">
    <property type="entry name" value="PyrdxlP-dep_Trfase_major"/>
</dbReference>
<evidence type="ECO:0000256" key="3">
    <source>
        <dbReference type="ARBA" id="ARBA00022576"/>
    </source>
</evidence>
<evidence type="ECO:0000256" key="4">
    <source>
        <dbReference type="ARBA" id="ARBA00022679"/>
    </source>
</evidence>
<comment type="caution">
    <text evidence="8">The sequence shown here is derived from an EMBL/GenBank/DDBJ whole genome shotgun (WGS) entry which is preliminary data.</text>
</comment>
<evidence type="ECO:0000256" key="6">
    <source>
        <dbReference type="ARBA" id="ARBA00025785"/>
    </source>
</evidence>
<keyword evidence="9" id="KW-1185">Reference proteome</keyword>
<comment type="similarity">
    <text evidence="6">Belongs to the class-I pyridoxal-phosphate-dependent aminotransferase family. Alanine aminotransferase subfamily.</text>
</comment>
<dbReference type="SUPFAM" id="SSF53383">
    <property type="entry name" value="PLP-dependent transferases"/>
    <property type="match status" value="1"/>
</dbReference>
<dbReference type="Gene3D" id="1.10.287.1970">
    <property type="match status" value="1"/>
</dbReference>
<dbReference type="FunFam" id="3.90.1150.10:FF:000151">
    <property type="entry name" value="Alanine aminotransferase 2"/>
    <property type="match status" value="1"/>
</dbReference>
<evidence type="ECO:0000256" key="2">
    <source>
        <dbReference type="ARBA" id="ARBA00011738"/>
    </source>
</evidence>
<dbReference type="InterPro" id="IPR045088">
    <property type="entry name" value="ALAT1/2-like"/>
</dbReference>
<reference evidence="8" key="1">
    <citation type="submission" date="2023-01" db="EMBL/GenBank/DDBJ databases">
        <title>Metagenome sequencing of chrysophaentin producing Chrysophaeum taylorii.</title>
        <authorList>
            <person name="Davison J."/>
            <person name="Bewley C."/>
        </authorList>
    </citation>
    <scope>NUCLEOTIDE SEQUENCE</scope>
    <source>
        <strain evidence="8">NIES-1699</strain>
    </source>
</reference>
<evidence type="ECO:0000256" key="5">
    <source>
        <dbReference type="ARBA" id="ARBA00022898"/>
    </source>
</evidence>
<dbReference type="InterPro" id="IPR004839">
    <property type="entry name" value="Aminotransferase_I/II_large"/>
</dbReference>
<dbReference type="PANTHER" id="PTHR11751:SF29">
    <property type="entry name" value="ALANINE TRANSAMINASE"/>
    <property type="match status" value="1"/>
</dbReference>